<dbReference type="GO" id="GO:0005576">
    <property type="term" value="C:extracellular region"/>
    <property type="evidence" value="ECO:0007669"/>
    <property type="project" value="InterPro"/>
</dbReference>
<dbReference type="InterPro" id="IPR035940">
    <property type="entry name" value="CAP_sf"/>
</dbReference>
<organism evidence="3 7">
    <name type="scientific">Moniliophthora roreri</name>
    <name type="common">Frosty pod rot fungus</name>
    <name type="synonym">Monilia roreri</name>
    <dbReference type="NCBI Taxonomy" id="221103"/>
    <lineage>
        <taxon>Eukaryota</taxon>
        <taxon>Fungi</taxon>
        <taxon>Dikarya</taxon>
        <taxon>Basidiomycota</taxon>
        <taxon>Agaricomycotina</taxon>
        <taxon>Agaricomycetes</taxon>
        <taxon>Agaricomycetidae</taxon>
        <taxon>Agaricales</taxon>
        <taxon>Marasmiineae</taxon>
        <taxon>Marasmiaceae</taxon>
        <taxon>Moniliophthora</taxon>
    </lineage>
</organism>
<evidence type="ECO:0000313" key="6">
    <source>
        <dbReference type="EMBL" id="QVT77467.1"/>
    </source>
</evidence>
<proteinExistence type="predicted"/>
<feature type="signal peptide" evidence="1">
    <location>
        <begin position="1"/>
        <end position="20"/>
    </location>
</feature>
<dbReference type="PROSITE" id="PS01010">
    <property type="entry name" value="CRISP_2"/>
    <property type="match status" value="1"/>
</dbReference>
<evidence type="ECO:0000313" key="4">
    <source>
        <dbReference type="EMBL" id="QVT77459.1"/>
    </source>
</evidence>
<name>A0A0W0G968_MONRR</name>
<dbReference type="eggNOG" id="KOG3017">
    <property type="taxonomic scope" value="Eukaryota"/>
</dbReference>
<dbReference type="InterPro" id="IPR018244">
    <property type="entry name" value="Allrgn_V5/Tpx1_CS"/>
</dbReference>
<dbReference type="EMBL" id="MW659278">
    <property type="protein sequence ID" value="QVT77459.1"/>
    <property type="molecule type" value="Genomic_DNA"/>
</dbReference>
<dbReference type="Proteomes" id="UP000054988">
    <property type="component" value="Unassembled WGS sequence"/>
</dbReference>
<dbReference type="AlphaFoldDB" id="A0A0W0G968"/>
<sequence length="155" mass="17069">MHFSTVNLFAALSLTAFSRAAILPRQSDVDQWLNAHNEVRVQHNAQPLTWNDQVAATAQNWANRCTMQHSGGQYGENLAWGTGSFPISAAVKLWADEVSEYDPNNPQYSHFTQVVWKSTTELGCGVADCSGTTYYVCNYNPPGNVIGQFPGNVEV</sequence>
<dbReference type="EMBL" id="LATX01000775">
    <property type="protein sequence ID" value="KTB45108.1"/>
    <property type="molecule type" value="Genomic_DNA"/>
</dbReference>
<dbReference type="FunFam" id="3.40.33.10:FF:000010">
    <property type="entry name" value="Predicted protein"/>
    <property type="match status" value="1"/>
</dbReference>
<evidence type="ECO:0000256" key="1">
    <source>
        <dbReference type="SAM" id="SignalP"/>
    </source>
</evidence>
<accession>A0A0W0G968</accession>
<dbReference type="EMBL" id="MW659284">
    <property type="protein sequence ID" value="QVT77465.1"/>
    <property type="molecule type" value="Genomic_DNA"/>
</dbReference>
<dbReference type="SUPFAM" id="SSF55797">
    <property type="entry name" value="PR-1-like"/>
    <property type="match status" value="1"/>
</dbReference>
<evidence type="ECO:0000259" key="2">
    <source>
        <dbReference type="SMART" id="SM00198"/>
    </source>
</evidence>
<dbReference type="PRINTS" id="PR00837">
    <property type="entry name" value="V5TPXLIKE"/>
</dbReference>
<dbReference type="SMART" id="SM00198">
    <property type="entry name" value="SCP"/>
    <property type="match status" value="1"/>
</dbReference>
<dbReference type="Gene3D" id="3.40.33.10">
    <property type="entry name" value="CAP"/>
    <property type="match status" value="1"/>
</dbReference>
<protein>
    <submittedName>
        <fullName evidence="4">Pathogenesis-related protein 1</fullName>
    </submittedName>
    <submittedName>
        <fullName evidence="3">Putative PR-1 protein</fullName>
    </submittedName>
</protein>
<dbReference type="EMBL" id="MW659286">
    <property type="protein sequence ID" value="QVT77467.1"/>
    <property type="molecule type" value="Genomic_DNA"/>
</dbReference>
<feature type="chain" id="PRO_5041794203" evidence="1">
    <location>
        <begin position="21"/>
        <end position="155"/>
    </location>
</feature>
<reference evidence="4" key="3">
    <citation type="submission" date="2021-02" db="EMBL/GenBank/DDBJ databases">
        <authorList>
            <person name="de Vasconcelos A.A."/>
            <person name="Jose J."/>
            <person name="Tokimatu P.M."/>
            <person name="Camargo A.P."/>
            <person name="Teixeira P.J.P.L."/>
            <person name="Thomazzella D.P.T."/>
            <person name="Prado P.F.V."/>
            <person name="Fiorin G.L."/>
            <person name="Carazzolle M.F."/>
            <person name="Pereira G.A.G."/>
            <person name="Baroni R.M."/>
        </authorList>
    </citation>
    <scope>NUCLEOTIDE SEQUENCE</scope>
    <source>
        <strain evidence="4">AP01</strain>
        <strain evidence="5">ERI005</strain>
        <strain evidence="6">ERI008</strain>
    </source>
</reference>
<reference evidence="4" key="2">
    <citation type="journal article" date="2021" name="BMC Ecol Evol">
        <title>Adaptive evolution of Moniliophthora PR-1 proteins towards its pathogenic lifestyle.</title>
        <authorList>
            <person name="Vasconcelos A.A."/>
            <person name="Jose J."/>
            <person name="Tokimatu P.M."/>
            <person name="Camargo A.P."/>
            <person name="Teixeira P.J.P.L."/>
            <person name="Thomazella D.P.T."/>
            <person name="do Prado P.F.V."/>
            <person name="Fiorin G.L."/>
            <person name="Costa J.L."/>
            <person name="Figueira A."/>
            <person name="Carazzolle M.F."/>
            <person name="Pereira G.A.G."/>
            <person name="Baroni R.M."/>
        </authorList>
    </citation>
    <scope>NUCLEOTIDE SEQUENCE</scope>
    <source>
        <strain evidence="4">AP01</strain>
        <strain evidence="5">ERI005</strain>
        <strain evidence="6">ERI008</strain>
    </source>
</reference>
<reference evidence="3 7" key="1">
    <citation type="submission" date="2015-12" db="EMBL/GenBank/DDBJ databases">
        <title>Draft genome sequence of Moniliophthora roreri, the causal agent of frosty pod rot of cacao.</title>
        <authorList>
            <person name="Aime M.C."/>
            <person name="Diaz-Valderrama J.R."/>
            <person name="Kijpornyongpan T."/>
            <person name="Phillips-Mora W."/>
        </authorList>
    </citation>
    <scope>NUCLEOTIDE SEQUENCE [LARGE SCALE GENOMIC DNA]</scope>
    <source>
        <strain evidence="3 7">MCA 2952</strain>
    </source>
</reference>
<dbReference type="InterPro" id="IPR014044">
    <property type="entry name" value="CAP_dom"/>
</dbReference>
<evidence type="ECO:0000313" key="7">
    <source>
        <dbReference type="Proteomes" id="UP000054988"/>
    </source>
</evidence>
<gene>
    <name evidence="3" type="ORF">WG66_2306</name>
</gene>
<evidence type="ECO:0000313" key="3">
    <source>
        <dbReference type="EMBL" id="KTB45108.1"/>
    </source>
</evidence>
<feature type="domain" description="SCP" evidence="2">
    <location>
        <begin position="27"/>
        <end position="147"/>
    </location>
</feature>
<dbReference type="Pfam" id="PF00188">
    <property type="entry name" value="CAP"/>
    <property type="match status" value="1"/>
</dbReference>
<dbReference type="PANTHER" id="PTHR10334">
    <property type="entry name" value="CYSTEINE-RICH SECRETORY PROTEIN-RELATED"/>
    <property type="match status" value="1"/>
</dbReference>
<keyword evidence="1" id="KW-0732">Signal</keyword>
<evidence type="ECO:0000313" key="5">
    <source>
        <dbReference type="EMBL" id="QVT77465.1"/>
    </source>
</evidence>
<dbReference type="InterPro" id="IPR001283">
    <property type="entry name" value="CRISP-related"/>
</dbReference>